<dbReference type="Pfam" id="PF02518">
    <property type="entry name" value="HATPase_c"/>
    <property type="match status" value="1"/>
</dbReference>
<name>A0ABS8D7L6_9NEIS</name>
<evidence type="ECO:0000313" key="14">
    <source>
        <dbReference type="EMBL" id="MCB6184201.1"/>
    </source>
</evidence>
<dbReference type="Gene3D" id="6.10.340.10">
    <property type="match status" value="1"/>
</dbReference>
<dbReference type="InterPro" id="IPR050428">
    <property type="entry name" value="TCS_sensor_his_kinase"/>
</dbReference>
<evidence type="ECO:0000256" key="6">
    <source>
        <dbReference type="ARBA" id="ARBA00022692"/>
    </source>
</evidence>
<evidence type="ECO:0000256" key="3">
    <source>
        <dbReference type="ARBA" id="ARBA00012438"/>
    </source>
</evidence>
<dbReference type="InterPro" id="IPR036890">
    <property type="entry name" value="HATPase_C_sf"/>
</dbReference>
<evidence type="ECO:0000259" key="12">
    <source>
        <dbReference type="PROSITE" id="PS50109"/>
    </source>
</evidence>
<reference evidence="14" key="1">
    <citation type="submission" date="2021-10" db="EMBL/GenBank/DDBJ databases">
        <title>The complete genome sequence of Leeia sp. TBRC 13508.</title>
        <authorList>
            <person name="Charoenyingcharoen P."/>
            <person name="Yukphan P."/>
        </authorList>
    </citation>
    <scope>NUCLEOTIDE SEQUENCE</scope>
    <source>
        <strain evidence="14">TBRC 13508</strain>
    </source>
</reference>
<feature type="domain" description="Histidine kinase" evidence="12">
    <location>
        <begin position="141"/>
        <end position="350"/>
    </location>
</feature>
<evidence type="ECO:0000256" key="1">
    <source>
        <dbReference type="ARBA" id="ARBA00000085"/>
    </source>
</evidence>
<keyword evidence="10 11" id="KW-0472">Membrane</keyword>
<dbReference type="Pfam" id="PF00672">
    <property type="entry name" value="HAMP"/>
    <property type="match status" value="1"/>
</dbReference>
<accession>A0ABS8D7L6</accession>
<keyword evidence="8 11" id="KW-1133">Transmembrane helix</keyword>
<evidence type="ECO:0000256" key="10">
    <source>
        <dbReference type="ARBA" id="ARBA00023136"/>
    </source>
</evidence>
<dbReference type="PRINTS" id="PR00344">
    <property type="entry name" value="BCTRLSENSOR"/>
</dbReference>
<dbReference type="Gene3D" id="3.30.565.10">
    <property type="entry name" value="Histidine kinase-like ATPase, C-terminal domain"/>
    <property type="match status" value="1"/>
</dbReference>
<dbReference type="SUPFAM" id="SSF47384">
    <property type="entry name" value="Homodimeric domain of signal transducing histidine kinase"/>
    <property type="match status" value="1"/>
</dbReference>
<dbReference type="InterPro" id="IPR003594">
    <property type="entry name" value="HATPase_dom"/>
</dbReference>
<evidence type="ECO:0000256" key="7">
    <source>
        <dbReference type="ARBA" id="ARBA00022777"/>
    </source>
</evidence>
<dbReference type="Pfam" id="PF00512">
    <property type="entry name" value="HisKA"/>
    <property type="match status" value="1"/>
</dbReference>
<gene>
    <name evidence="14" type="ORF">LIN78_11655</name>
</gene>
<dbReference type="InterPro" id="IPR003661">
    <property type="entry name" value="HisK_dim/P_dom"/>
</dbReference>
<dbReference type="Proteomes" id="UP001165395">
    <property type="component" value="Unassembled WGS sequence"/>
</dbReference>
<dbReference type="RefSeq" id="WP_227181014.1">
    <property type="nucleotide sequence ID" value="NZ_JAJBZT010000006.1"/>
</dbReference>
<evidence type="ECO:0000313" key="15">
    <source>
        <dbReference type="Proteomes" id="UP001165395"/>
    </source>
</evidence>
<dbReference type="Gene3D" id="1.10.287.130">
    <property type="match status" value="1"/>
</dbReference>
<dbReference type="SUPFAM" id="SSF55874">
    <property type="entry name" value="ATPase domain of HSP90 chaperone/DNA topoisomerase II/histidine kinase"/>
    <property type="match status" value="1"/>
</dbReference>
<comment type="caution">
    <text evidence="14">The sequence shown here is derived from an EMBL/GenBank/DDBJ whole genome shotgun (WGS) entry which is preliminary data.</text>
</comment>
<comment type="catalytic activity">
    <reaction evidence="1">
        <text>ATP + protein L-histidine = ADP + protein N-phospho-L-histidine.</text>
        <dbReference type="EC" id="2.7.13.3"/>
    </reaction>
</comment>
<dbReference type="SMART" id="SM00387">
    <property type="entry name" value="HATPase_c"/>
    <property type="match status" value="1"/>
</dbReference>
<dbReference type="PANTHER" id="PTHR45436">
    <property type="entry name" value="SENSOR HISTIDINE KINASE YKOH"/>
    <property type="match status" value="1"/>
</dbReference>
<evidence type="ECO:0000256" key="8">
    <source>
        <dbReference type="ARBA" id="ARBA00022989"/>
    </source>
</evidence>
<evidence type="ECO:0000256" key="5">
    <source>
        <dbReference type="ARBA" id="ARBA00022679"/>
    </source>
</evidence>
<feature type="transmembrane region" description="Helical" evidence="11">
    <location>
        <begin position="56"/>
        <end position="77"/>
    </location>
</feature>
<dbReference type="InterPro" id="IPR036097">
    <property type="entry name" value="HisK_dim/P_sf"/>
</dbReference>
<organism evidence="14 15">
    <name type="scientific">Leeia speluncae</name>
    <dbReference type="NCBI Taxonomy" id="2884804"/>
    <lineage>
        <taxon>Bacteria</taxon>
        <taxon>Pseudomonadati</taxon>
        <taxon>Pseudomonadota</taxon>
        <taxon>Betaproteobacteria</taxon>
        <taxon>Neisseriales</taxon>
        <taxon>Leeiaceae</taxon>
        <taxon>Leeia</taxon>
    </lineage>
</organism>
<dbReference type="PANTHER" id="PTHR45436:SF5">
    <property type="entry name" value="SENSOR HISTIDINE KINASE TRCS"/>
    <property type="match status" value="1"/>
</dbReference>
<keyword evidence="6 11" id="KW-0812">Transmembrane</keyword>
<dbReference type="InterPro" id="IPR004358">
    <property type="entry name" value="Sig_transdc_His_kin-like_C"/>
</dbReference>
<dbReference type="SUPFAM" id="SSF158472">
    <property type="entry name" value="HAMP domain-like"/>
    <property type="match status" value="1"/>
</dbReference>
<dbReference type="SMART" id="SM00388">
    <property type="entry name" value="HisKA"/>
    <property type="match status" value="1"/>
</dbReference>
<sequence>MKPVGLYRLITLTMMAMAVGVTFFVVLTSYALYFFWSKYWPENFPEDGLTPTGPEWIWLIMTTLAALVLAIFVAANLSRRILAPLTSVIDGIRKVAQGDLTVRAAGNDHSLLEASQLVEDFNLLVEKLQHMTEEQAFWNAAIAHELRTPVTILRGRLQGLAEGIFPPDAKQFDSLLLQVEGLTQLIEDLRVVSLAESGHLSLSQRWVDLASEIYPLVESITPSLSKAEQQVVYDLQVKEVFCDPAKIRQAILALLENATKHAIPGTIVIRMRLENGSYLLSVSDEGPGISETFIPYVFTAFRRAPNAKGTGSGLGLAVVAAIASAHGGKASYRISSTNGSVFEICIPEKT</sequence>
<dbReference type="InterPro" id="IPR003660">
    <property type="entry name" value="HAMP_dom"/>
</dbReference>
<evidence type="ECO:0000256" key="9">
    <source>
        <dbReference type="ARBA" id="ARBA00023012"/>
    </source>
</evidence>
<feature type="transmembrane region" description="Helical" evidence="11">
    <location>
        <begin position="12"/>
        <end position="36"/>
    </location>
</feature>
<feature type="domain" description="HAMP" evidence="13">
    <location>
        <begin position="79"/>
        <end position="133"/>
    </location>
</feature>
<evidence type="ECO:0000256" key="2">
    <source>
        <dbReference type="ARBA" id="ARBA00004370"/>
    </source>
</evidence>
<dbReference type="EMBL" id="JAJBZT010000006">
    <property type="protein sequence ID" value="MCB6184201.1"/>
    <property type="molecule type" value="Genomic_DNA"/>
</dbReference>
<dbReference type="PROSITE" id="PS50885">
    <property type="entry name" value="HAMP"/>
    <property type="match status" value="1"/>
</dbReference>
<dbReference type="CDD" id="cd06225">
    <property type="entry name" value="HAMP"/>
    <property type="match status" value="1"/>
</dbReference>
<keyword evidence="7" id="KW-0418">Kinase</keyword>
<dbReference type="PROSITE" id="PS50109">
    <property type="entry name" value="HIS_KIN"/>
    <property type="match status" value="1"/>
</dbReference>
<dbReference type="SMART" id="SM00304">
    <property type="entry name" value="HAMP"/>
    <property type="match status" value="1"/>
</dbReference>
<evidence type="ECO:0000256" key="11">
    <source>
        <dbReference type="SAM" id="Phobius"/>
    </source>
</evidence>
<keyword evidence="9" id="KW-0902">Two-component regulatory system</keyword>
<dbReference type="InterPro" id="IPR005467">
    <property type="entry name" value="His_kinase_dom"/>
</dbReference>
<keyword evidence="5" id="KW-0808">Transferase</keyword>
<evidence type="ECO:0000256" key="4">
    <source>
        <dbReference type="ARBA" id="ARBA00022553"/>
    </source>
</evidence>
<evidence type="ECO:0000259" key="13">
    <source>
        <dbReference type="PROSITE" id="PS50885"/>
    </source>
</evidence>
<dbReference type="EC" id="2.7.13.3" evidence="3"/>
<protein>
    <recommendedName>
        <fullName evidence="3">histidine kinase</fullName>
        <ecNumber evidence="3">2.7.13.3</ecNumber>
    </recommendedName>
</protein>
<keyword evidence="4" id="KW-0597">Phosphoprotein</keyword>
<keyword evidence="15" id="KW-1185">Reference proteome</keyword>
<dbReference type="CDD" id="cd00082">
    <property type="entry name" value="HisKA"/>
    <property type="match status" value="1"/>
</dbReference>
<comment type="subcellular location">
    <subcellularLocation>
        <location evidence="2">Membrane</location>
    </subcellularLocation>
</comment>
<dbReference type="CDD" id="cd00075">
    <property type="entry name" value="HATPase"/>
    <property type="match status" value="1"/>
</dbReference>
<proteinExistence type="predicted"/>